<feature type="domain" description="Nucleoside phosphorylase" evidence="6">
    <location>
        <begin position="2"/>
        <end position="227"/>
    </location>
</feature>
<evidence type="ECO:0000256" key="2">
    <source>
        <dbReference type="ARBA" id="ARBA00011974"/>
    </source>
</evidence>
<dbReference type="PANTHER" id="PTHR46832:SF1">
    <property type="entry name" value="5'-METHYLTHIOADENOSINE_S-ADENOSYLHOMOCYSTEINE NUCLEOSIDASE"/>
    <property type="match status" value="1"/>
</dbReference>
<comment type="caution">
    <text evidence="7">The sequence shown here is derived from an EMBL/GenBank/DDBJ whole genome shotgun (WGS) entry which is preliminary data.</text>
</comment>
<dbReference type="Proteomes" id="UP000823910">
    <property type="component" value="Unassembled WGS sequence"/>
</dbReference>
<keyword evidence="3" id="KW-0028">Amino-acid biosynthesis</keyword>
<dbReference type="InterPro" id="IPR010049">
    <property type="entry name" value="MTA_SAH_Nsdase"/>
</dbReference>
<dbReference type="Gene3D" id="3.40.50.1580">
    <property type="entry name" value="Nucleoside phosphorylase domain"/>
    <property type="match status" value="1"/>
</dbReference>
<dbReference type="InterPro" id="IPR000845">
    <property type="entry name" value="Nucleoside_phosphorylase_d"/>
</dbReference>
<evidence type="ECO:0000313" key="7">
    <source>
        <dbReference type="EMBL" id="HJC05263.1"/>
    </source>
</evidence>
<evidence type="ECO:0000313" key="8">
    <source>
        <dbReference type="Proteomes" id="UP000823910"/>
    </source>
</evidence>
<dbReference type="PANTHER" id="PTHR46832">
    <property type="entry name" value="5'-METHYLTHIOADENOSINE/S-ADENOSYLHOMOCYSTEINE NUCLEOSIDASE"/>
    <property type="match status" value="1"/>
</dbReference>
<accession>A0A9D2MZF6</accession>
<dbReference type="InterPro" id="IPR035994">
    <property type="entry name" value="Nucleoside_phosphorylase_sf"/>
</dbReference>
<comment type="pathway">
    <text evidence="1">Amino-acid biosynthesis; L-methionine biosynthesis via salvage pathway; S-methyl-5-thio-alpha-D-ribose 1-phosphate from S-methyl-5'-thioadenosine (hydrolase route): step 1/2.</text>
</comment>
<keyword evidence="7" id="KW-0326">Glycosidase</keyword>
<gene>
    <name evidence="7" type="ORF">H9704_03785</name>
</gene>
<keyword evidence="4 7" id="KW-0378">Hydrolase</keyword>
<evidence type="ECO:0000259" key="6">
    <source>
        <dbReference type="Pfam" id="PF01048"/>
    </source>
</evidence>
<dbReference type="Pfam" id="PF01048">
    <property type="entry name" value="PNP_UDP_1"/>
    <property type="match status" value="1"/>
</dbReference>
<dbReference type="GO" id="GO:0008782">
    <property type="term" value="F:adenosylhomocysteine nucleosidase activity"/>
    <property type="evidence" value="ECO:0007669"/>
    <property type="project" value="UniProtKB-EC"/>
</dbReference>
<dbReference type="GO" id="GO:0009164">
    <property type="term" value="P:nucleoside catabolic process"/>
    <property type="evidence" value="ECO:0007669"/>
    <property type="project" value="InterPro"/>
</dbReference>
<dbReference type="GO" id="GO:0005829">
    <property type="term" value="C:cytosol"/>
    <property type="evidence" value="ECO:0007669"/>
    <property type="project" value="TreeGrafter"/>
</dbReference>
<reference evidence="7" key="1">
    <citation type="journal article" date="2021" name="PeerJ">
        <title>Extensive microbial diversity within the chicken gut microbiome revealed by metagenomics and culture.</title>
        <authorList>
            <person name="Gilroy R."/>
            <person name="Ravi A."/>
            <person name="Getino M."/>
            <person name="Pursley I."/>
            <person name="Horton D.L."/>
            <person name="Alikhan N.F."/>
            <person name="Baker D."/>
            <person name="Gharbi K."/>
            <person name="Hall N."/>
            <person name="Watson M."/>
            <person name="Adriaenssens E.M."/>
            <person name="Foster-Nyarko E."/>
            <person name="Jarju S."/>
            <person name="Secka A."/>
            <person name="Antonio M."/>
            <person name="Oren A."/>
            <person name="Chaudhuri R.R."/>
            <person name="La Ragione R."/>
            <person name="Hildebrand F."/>
            <person name="Pallen M.J."/>
        </authorList>
    </citation>
    <scope>NUCLEOTIDE SEQUENCE</scope>
    <source>
        <strain evidence="7">CHK180-15479</strain>
    </source>
</reference>
<name>A0A9D2MZF6_9FIRM</name>
<dbReference type="EMBL" id="DWWT01000015">
    <property type="protein sequence ID" value="HJC05263.1"/>
    <property type="molecule type" value="Genomic_DNA"/>
</dbReference>
<organism evidence="7 8">
    <name type="scientific">Candidatus Enterocloster excrementipullorum</name>
    <dbReference type="NCBI Taxonomy" id="2838559"/>
    <lineage>
        <taxon>Bacteria</taxon>
        <taxon>Bacillati</taxon>
        <taxon>Bacillota</taxon>
        <taxon>Clostridia</taxon>
        <taxon>Lachnospirales</taxon>
        <taxon>Lachnospiraceae</taxon>
        <taxon>Enterocloster</taxon>
    </lineage>
</organism>
<sequence>MLGIIGAMDEEVARIKEQLTDVQVETRAAMDFYRGKLGGKETVVVRSGIGKVNAAICTQILADVYHVSGVVNTGIAGSLKAEIDIGDIVLSSDALQHDMDATGFGYAPGQVPRVDTLAFPADKGLIQLAKDCCGEVNPDIHTFVGRVVSGDQFISDKNKKEWLVNTFAGYCTEMEGAAIAQACYLNGIPFLIVRAISDKADDSASVDYSVFEAKAIEHSVNLLTELIKRYEAVH</sequence>
<evidence type="ECO:0000256" key="1">
    <source>
        <dbReference type="ARBA" id="ARBA00004945"/>
    </source>
</evidence>
<dbReference type="NCBIfam" id="TIGR01704">
    <property type="entry name" value="MTA_SAH-Nsdase"/>
    <property type="match status" value="1"/>
</dbReference>
<evidence type="ECO:0000256" key="4">
    <source>
        <dbReference type="ARBA" id="ARBA00022801"/>
    </source>
</evidence>
<reference evidence="7" key="2">
    <citation type="submission" date="2021-04" db="EMBL/GenBank/DDBJ databases">
        <authorList>
            <person name="Gilroy R."/>
        </authorList>
    </citation>
    <scope>NUCLEOTIDE SEQUENCE</scope>
    <source>
        <strain evidence="7">CHK180-15479</strain>
    </source>
</reference>
<dbReference type="GO" id="GO:0019284">
    <property type="term" value="P:L-methionine salvage from S-adenosylmethionine"/>
    <property type="evidence" value="ECO:0007669"/>
    <property type="project" value="TreeGrafter"/>
</dbReference>
<dbReference type="GO" id="GO:0008930">
    <property type="term" value="F:methylthioadenosine nucleosidase activity"/>
    <property type="evidence" value="ECO:0007669"/>
    <property type="project" value="InterPro"/>
</dbReference>
<dbReference type="GO" id="GO:0019509">
    <property type="term" value="P:L-methionine salvage from methylthioadenosine"/>
    <property type="evidence" value="ECO:0007669"/>
    <property type="project" value="InterPro"/>
</dbReference>
<dbReference type="SUPFAM" id="SSF53167">
    <property type="entry name" value="Purine and uridine phosphorylases"/>
    <property type="match status" value="1"/>
</dbReference>
<evidence type="ECO:0000256" key="5">
    <source>
        <dbReference type="ARBA" id="ARBA00023167"/>
    </source>
</evidence>
<dbReference type="NCBIfam" id="NF004079">
    <property type="entry name" value="PRK05584.1"/>
    <property type="match status" value="1"/>
</dbReference>
<keyword evidence="5" id="KW-0486">Methionine biosynthesis</keyword>
<evidence type="ECO:0000256" key="3">
    <source>
        <dbReference type="ARBA" id="ARBA00022605"/>
    </source>
</evidence>
<proteinExistence type="predicted"/>
<dbReference type="EC" id="3.2.2.9" evidence="2"/>
<protein>
    <recommendedName>
        <fullName evidence="2">adenosylhomocysteine nucleosidase</fullName>
        <ecNumber evidence="2">3.2.2.9</ecNumber>
    </recommendedName>
</protein>
<dbReference type="AlphaFoldDB" id="A0A9D2MZF6"/>
<dbReference type="CDD" id="cd09008">
    <property type="entry name" value="MTAN"/>
    <property type="match status" value="1"/>
</dbReference>